<evidence type="ECO:0000313" key="1">
    <source>
        <dbReference type="EMBL" id="KAI4341438.1"/>
    </source>
</evidence>
<protein>
    <submittedName>
        <fullName evidence="1">Uncharacterized protein</fullName>
    </submittedName>
</protein>
<dbReference type="EMBL" id="CM042886">
    <property type="protein sequence ID" value="KAI4341438.1"/>
    <property type="molecule type" value="Genomic_DNA"/>
</dbReference>
<proteinExistence type="predicted"/>
<gene>
    <name evidence="1" type="ORF">MLD38_026163</name>
</gene>
<dbReference type="Proteomes" id="UP001057402">
    <property type="component" value="Chromosome 7"/>
</dbReference>
<evidence type="ECO:0000313" key="2">
    <source>
        <dbReference type="Proteomes" id="UP001057402"/>
    </source>
</evidence>
<accession>A0ACB9NY59</accession>
<name>A0ACB9NY59_9MYRT</name>
<sequence>MPRRRVPGRSIGNAERMVIGGYPMEGVSIAGHEACVILPSLKLAFEIGRCPRRAIFQDFLFFSQDHMDHIVSYHRYS</sequence>
<reference evidence="2" key="1">
    <citation type="journal article" date="2023" name="Front. Plant Sci.">
        <title>Chromosomal-level genome assembly of Melastoma candidum provides insights into trichome evolution.</title>
        <authorList>
            <person name="Zhong Y."/>
            <person name="Wu W."/>
            <person name="Sun C."/>
            <person name="Zou P."/>
            <person name="Liu Y."/>
            <person name="Dai S."/>
            <person name="Zhou R."/>
        </authorList>
    </citation>
    <scope>NUCLEOTIDE SEQUENCE [LARGE SCALE GENOMIC DNA]</scope>
</reference>
<keyword evidence="2" id="KW-1185">Reference proteome</keyword>
<organism evidence="1 2">
    <name type="scientific">Melastoma candidum</name>
    <dbReference type="NCBI Taxonomy" id="119954"/>
    <lineage>
        <taxon>Eukaryota</taxon>
        <taxon>Viridiplantae</taxon>
        <taxon>Streptophyta</taxon>
        <taxon>Embryophyta</taxon>
        <taxon>Tracheophyta</taxon>
        <taxon>Spermatophyta</taxon>
        <taxon>Magnoliopsida</taxon>
        <taxon>eudicotyledons</taxon>
        <taxon>Gunneridae</taxon>
        <taxon>Pentapetalae</taxon>
        <taxon>rosids</taxon>
        <taxon>malvids</taxon>
        <taxon>Myrtales</taxon>
        <taxon>Melastomataceae</taxon>
        <taxon>Melastomatoideae</taxon>
        <taxon>Melastomateae</taxon>
        <taxon>Melastoma</taxon>
    </lineage>
</organism>
<comment type="caution">
    <text evidence="1">The sequence shown here is derived from an EMBL/GenBank/DDBJ whole genome shotgun (WGS) entry which is preliminary data.</text>
</comment>